<feature type="transmembrane region" description="Helical" evidence="2">
    <location>
        <begin position="193"/>
        <end position="215"/>
    </location>
</feature>
<dbReference type="EnsemblPlants" id="OBART06G06410.1">
    <property type="protein sequence ID" value="OBART06G06410.1"/>
    <property type="gene ID" value="OBART06G06410"/>
</dbReference>
<name>A0A0D3GDW3_9ORYZ</name>
<feature type="transmembrane region" description="Helical" evidence="2">
    <location>
        <begin position="284"/>
        <end position="313"/>
    </location>
</feature>
<reference evidence="3" key="1">
    <citation type="journal article" date="2009" name="Rice">
        <title>De Novo Next Generation Sequencing of Plant Genomes.</title>
        <authorList>
            <person name="Rounsley S."/>
            <person name="Marri P.R."/>
            <person name="Yu Y."/>
            <person name="He R."/>
            <person name="Sisneros N."/>
            <person name="Goicoechea J.L."/>
            <person name="Lee S.J."/>
            <person name="Angelova A."/>
            <person name="Kudrna D."/>
            <person name="Luo M."/>
            <person name="Affourtit J."/>
            <person name="Desany B."/>
            <person name="Knight J."/>
            <person name="Niazi F."/>
            <person name="Egholm M."/>
            <person name="Wing R.A."/>
        </authorList>
    </citation>
    <scope>NUCLEOTIDE SEQUENCE [LARGE SCALE GENOMIC DNA]</scope>
    <source>
        <strain evidence="3">cv. IRGC 105608</strain>
    </source>
</reference>
<keyword evidence="2" id="KW-0812">Transmembrane</keyword>
<sequence>MAGVVPMIIVLAMGGGALGGPEALRLLLTFAGRSPLVDIGIVVFVIAALAAPALGTMLLACFYRTPRGARGAAAAAADLLAKMTLAVSMAVALLVSASLLVLPLFQSGNVVVGLLALAVPAFVVGASAARVRGVAHLRRARNASGAVTDAGRAAVTTLTVSLAAVCILLGSCVAVGGLDAHHLFTSFALKNPIIHAPTGVATAAVVGTTLLALFFRKAQNAAAAAREGSRAASPRRGHRVLPGVWNHRDIVTAIVFALAAAVLGGPEALRLLQDVAGKNPAADVAIIVGAICAVTSAVLGAMTSAVLGAMLLVRFIRVAGDAPDRATERFARVTLTVAFAAIFLSLLSRATNVGCRRASSSGETRHRQDSSGETPPALPPYQVAVTKHRQHRDSVRLPMAGIVRYTIVMAMGAGALGGPDALRLLLACAGRSPLVDILIAVFVIAAVTAPALGTMLLARFFRKARAAGGGGTGAAAADPFAKMTLAVSLAVAVLVSATLILLPLFKSGHLGALAFAGAALAVGACAARVRGVLLPNSHGAAPATEGFAKATLMVSLAAALRILLGLSGRSPVADIAICVFLICAATAPVLGTVILARYFRAAGKADGVGGAPAPAVDPFARVTVAVALAVFIVATCLLVVPSAGGRDPGCGAMHA</sequence>
<keyword evidence="4" id="KW-1185">Reference proteome</keyword>
<feature type="transmembrane region" description="Helical" evidence="2">
    <location>
        <begin position="402"/>
        <end position="422"/>
    </location>
</feature>
<dbReference type="Gramene" id="OBART06G06410.1">
    <property type="protein sequence ID" value="OBART06G06410.1"/>
    <property type="gene ID" value="OBART06G06410"/>
</dbReference>
<feature type="transmembrane region" description="Helical" evidence="2">
    <location>
        <begin position="619"/>
        <end position="640"/>
    </location>
</feature>
<feature type="transmembrane region" description="Helical" evidence="2">
    <location>
        <begin position="546"/>
        <end position="564"/>
    </location>
</feature>
<dbReference type="Proteomes" id="UP000026960">
    <property type="component" value="Chromosome 6"/>
</dbReference>
<evidence type="ECO:0000313" key="4">
    <source>
        <dbReference type="Proteomes" id="UP000026960"/>
    </source>
</evidence>
<feature type="transmembrane region" description="Helical" evidence="2">
    <location>
        <begin position="512"/>
        <end position="534"/>
    </location>
</feature>
<feature type="transmembrane region" description="Helical" evidence="2">
    <location>
        <begin position="111"/>
        <end position="132"/>
    </location>
</feature>
<feature type="transmembrane region" description="Helical" evidence="2">
    <location>
        <begin position="576"/>
        <end position="599"/>
    </location>
</feature>
<feature type="transmembrane region" description="Helical" evidence="2">
    <location>
        <begin position="245"/>
        <end position="264"/>
    </location>
</feature>
<keyword evidence="2" id="KW-0472">Membrane</keyword>
<dbReference type="HOGENOM" id="CLU_418810_0_0_1"/>
<organism evidence="3">
    <name type="scientific">Oryza barthii</name>
    <dbReference type="NCBI Taxonomy" id="65489"/>
    <lineage>
        <taxon>Eukaryota</taxon>
        <taxon>Viridiplantae</taxon>
        <taxon>Streptophyta</taxon>
        <taxon>Embryophyta</taxon>
        <taxon>Tracheophyta</taxon>
        <taxon>Spermatophyta</taxon>
        <taxon>Magnoliopsida</taxon>
        <taxon>Liliopsida</taxon>
        <taxon>Poales</taxon>
        <taxon>Poaceae</taxon>
        <taxon>BOP clade</taxon>
        <taxon>Oryzoideae</taxon>
        <taxon>Oryzeae</taxon>
        <taxon>Oryzinae</taxon>
        <taxon>Oryza</taxon>
    </lineage>
</organism>
<evidence type="ECO:0000256" key="2">
    <source>
        <dbReference type="SAM" id="Phobius"/>
    </source>
</evidence>
<dbReference type="eggNOG" id="ENOG502R4FU">
    <property type="taxonomic scope" value="Eukaryota"/>
</dbReference>
<reference evidence="3" key="2">
    <citation type="submission" date="2015-03" db="UniProtKB">
        <authorList>
            <consortium name="EnsemblPlants"/>
        </authorList>
    </citation>
    <scope>IDENTIFICATION</scope>
</reference>
<feature type="transmembrane region" description="Helical" evidence="2">
    <location>
        <begin position="39"/>
        <end position="63"/>
    </location>
</feature>
<keyword evidence="2" id="KW-1133">Transmembrane helix</keyword>
<feature type="transmembrane region" description="Helical" evidence="2">
    <location>
        <begin position="480"/>
        <end position="505"/>
    </location>
</feature>
<proteinExistence type="predicted"/>
<feature type="transmembrane region" description="Helical" evidence="2">
    <location>
        <begin position="434"/>
        <end position="460"/>
    </location>
</feature>
<dbReference type="AlphaFoldDB" id="A0A0D3GDW3"/>
<feature type="transmembrane region" description="Helical" evidence="2">
    <location>
        <begin position="153"/>
        <end position="178"/>
    </location>
</feature>
<evidence type="ECO:0000256" key="1">
    <source>
        <dbReference type="SAM" id="MobiDB-lite"/>
    </source>
</evidence>
<dbReference type="PaxDb" id="65489-OBART06G06410.1"/>
<evidence type="ECO:0000313" key="3">
    <source>
        <dbReference type="EnsemblPlants" id="OBART06G06410.1"/>
    </source>
</evidence>
<accession>A0A0D3GDW3</accession>
<feature type="transmembrane region" description="Helical" evidence="2">
    <location>
        <begin position="84"/>
        <end position="105"/>
    </location>
</feature>
<feature type="transmembrane region" description="Helical" evidence="2">
    <location>
        <begin position="333"/>
        <end position="351"/>
    </location>
</feature>
<feature type="region of interest" description="Disordered" evidence="1">
    <location>
        <begin position="357"/>
        <end position="379"/>
    </location>
</feature>
<protein>
    <submittedName>
        <fullName evidence="3">Uncharacterized protein</fullName>
    </submittedName>
</protein>